<proteinExistence type="predicted"/>
<gene>
    <name evidence="3" type="ORF">BOV88_03335</name>
</gene>
<dbReference type="Gene3D" id="3.30.1370.120">
    <property type="match status" value="1"/>
</dbReference>
<reference evidence="3 4" key="1">
    <citation type="submission" date="2016-11" db="EMBL/GenBank/DDBJ databases">
        <title>Mixed transmission modes and dynamic genome evolution in an obligate animal-bacterial symbiosis.</title>
        <authorList>
            <person name="Russell S.L."/>
            <person name="Corbett-Detig R.B."/>
            <person name="Cavanaugh C.M."/>
        </authorList>
    </citation>
    <scope>NUCLEOTIDE SEQUENCE [LARGE SCALE GENOMIC DNA]</scope>
    <source>
        <strain evidence="3">MA-KB16</strain>
    </source>
</reference>
<dbReference type="Pfam" id="PF21305">
    <property type="entry name" value="type_II_gspD_N0"/>
    <property type="match status" value="1"/>
</dbReference>
<organism evidence="3 4">
    <name type="scientific">Solemya velum gill symbiont</name>
    <dbReference type="NCBI Taxonomy" id="2340"/>
    <lineage>
        <taxon>Bacteria</taxon>
        <taxon>Pseudomonadati</taxon>
        <taxon>Pseudomonadota</taxon>
        <taxon>Gammaproteobacteria</taxon>
        <taxon>sulfur-oxidizing symbionts</taxon>
    </lineage>
</organism>
<feature type="chain" id="PRO_5012029517" description="GspD-like N0 domain-containing protein" evidence="1">
    <location>
        <begin position="23"/>
        <end position="91"/>
    </location>
</feature>
<sequence>MRQFGLILLTIMLLVHASFASAEEVTINFKDTDIREVAEMVSKVSGKNFLIDPRVNGKVTVLSSEPINGDTLFSTLSVDSPRTRFYCCGRR</sequence>
<comment type="caution">
    <text evidence="3">The sequence shown here is derived from an EMBL/GenBank/DDBJ whole genome shotgun (WGS) entry which is preliminary data.</text>
</comment>
<dbReference type="RefSeq" id="WP_179115848.1">
    <property type="nucleotide sequence ID" value="NZ_MPNX01000003.1"/>
</dbReference>
<protein>
    <recommendedName>
        <fullName evidence="2">GspD-like N0 domain-containing protein</fullName>
    </recommendedName>
</protein>
<accession>A0A1T2D0Y9</accession>
<evidence type="ECO:0000256" key="1">
    <source>
        <dbReference type="SAM" id="SignalP"/>
    </source>
</evidence>
<dbReference type="InterPro" id="IPR038591">
    <property type="entry name" value="NolW-like_sf"/>
</dbReference>
<dbReference type="AlphaFoldDB" id="A0A1T2D0Y9"/>
<dbReference type="InterPro" id="IPR049371">
    <property type="entry name" value="GspD-like_N0"/>
</dbReference>
<dbReference type="Proteomes" id="UP000190962">
    <property type="component" value="Unassembled WGS sequence"/>
</dbReference>
<evidence type="ECO:0000313" key="4">
    <source>
        <dbReference type="Proteomes" id="UP000190962"/>
    </source>
</evidence>
<dbReference type="EMBL" id="MPNX01000003">
    <property type="protein sequence ID" value="OOY35689.1"/>
    <property type="molecule type" value="Genomic_DNA"/>
</dbReference>
<feature type="signal peptide" evidence="1">
    <location>
        <begin position="1"/>
        <end position="22"/>
    </location>
</feature>
<feature type="domain" description="GspD-like N0" evidence="2">
    <location>
        <begin position="27"/>
        <end position="76"/>
    </location>
</feature>
<name>A0A1T2D0Y9_SOVGS</name>
<evidence type="ECO:0000313" key="3">
    <source>
        <dbReference type="EMBL" id="OOY35689.1"/>
    </source>
</evidence>
<evidence type="ECO:0000259" key="2">
    <source>
        <dbReference type="Pfam" id="PF21305"/>
    </source>
</evidence>
<keyword evidence="1" id="KW-0732">Signal</keyword>